<sequence>MATKYKAGCAFCPPCSEFAIVGENDRAVAIICNTAKKGIVPLMQDFINKLKKNPQVIGFFINSNAGSSAEQTVFHTHIHIVPDMMAHINACLGKTLKKNGEGVIESFNLVARIGDGELGSGEHFWIIPKPSKEENAEEPNIPKKDKTTEEPINNDENREPNRNDDNNGNPEPGKDKNEPPTNNQDSPISDDRAKKTILVASVPELQDLKNYLKSQGLKSISAAELGIDNNEKKQTDKAKNPPLLIVFYLMVETAGKESKEKTIQNKEILKKELTEKAKIIIKPSLKDDFLLINEPDLEGTLDLGEGYFRLKIYISIGLNEYTKIIKCQNAQEFINQKCPTKEERGERKKLEHDRESLDGDCDLSDFINLERANFSSSRFISISFLNTLPHPEKLITLIIYCNNIQPTDIAFFSKFVNLETLQIGALSSSLSETNYFYGSLKSLKNLTKLKQICIAGTDVEEGLEYLPDSLAQSIKKKNCRPHRSDAKVAKIQNELRPFDYDLEA</sequence>
<dbReference type="Proteomes" id="UP000789396">
    <property type="component" value="Unassembled WGS sequence"/>
</dbReference>
<reference evidence="2" key="1">
    <citation type="submission" date="2021-06" db="EMBL/GenBank/DDBJ databases">
        <authorList>
            <person name="Kallberg Y."/>
            <person name="Tangrot J."/>
            <person name="Rosling A."/>
        </authorList>
    </citation>
    <scope>NUCLEOTIDE SEQUENCE</scope>
    <source>
        <strain evidence="2">IN212</strain>
    </source>
</reference>
<organism evidence="2 3">
    <name type="scientific">Racocetra fulgida</name>
    <dbReference type="NCBI Taxonomy" id="60492"/>
    <lineage>
        <taxon>Eukaryota</taxon>
        <taxon>Fungi</taxon>
        <taxon>Fungi incertae sedis</taxon>
        <taxon>Mucoromycota</taxon>
        <taxon>Glomeromycotina</taxon>
        <taxon>Glomeromycetes</taxon>
        <taxon>Diversisporales</taxon>
        <taxon>Gigasporaceae</taxon>
        <taxon>Racocetra</taxon>
    </lineage>
</organism>
<dbReference type="InterPro" id="IPR032675">
    <property type="entry name" value="LRR_dom_sf"/>
</dbReference>
<feature type="compositionally biased region" description="Basic and acidic residues" evidence="1">
    <location>
        <begin position="130"/>
        <end position="165"/>
    </location>
</feature>
<dbReference type="InterPro" id="IPR019808">
    <property type="entry name" value="Histidine_triad_CS"/>
</dbReference>
<dbReference type="OrthoDB" id="2373850at2759"/>
<dbReference type="Gene3D" id="3.80.10.10">
    <property type="entry name" value="Ribonuclease Inhibitor"/>
    <property type="match status" value="1"/>
</dbReference>
<accession>A0A9N8VE66</accession>
<dbReference type="SUPFAM" id="SSF54197">
    <property type="entry name" value="HIT-like"/>
    <property type="match status" value="1"/>
</dbReference>
<feature type="region of interest" description="Disordered" evidence="1">
    <location>
        <begin position="127"/>
        <end position="193"/>
    </location>
</feature>
<evidence type="ECO:0000313" key="3">
    <source>
        <dbReference type="Proteomes" id="UP000789396"/>
    </source>
</evidence>
<evidence type="ECO:0000256" key="1">
    <source>
        <dbReference type="SAM" id="MobiDB-lite"/>
    </source>
</evidence>
<dbReference type="Gene3D" id="3.30.428.10">
    <property type="entry name" value="HIT-like"/>
    <property type="match status" value="1"/>
</dbReference>
<comment type="caution">
    <text evidence="2">The sequence shown here is derived from an EMBL/GenBank/DDBJ whole genome shotgun (WGS) entry which is preliminary data.</text>
</comment>
<dbReference type="PROSITE" id="PS00892">
    <property type="entry name" value="HIT_1"/>
    <property type="match status" value="1"/>
</dbReference>
<dbReference type="AlphaFoldDB" id="A0A9N8VE66"/>
<dbReference type="SUPFAM" id="SSF52058">
    <property type="entry name" value="L domain-like"/>
    <property type="match status" value="1"/>
</dbReference>
<dbReference type="EMBL" id="CAJVPZ010000003">
    <property type="protein sequence ID" value="CAG8448146.1"/>
    <property type="molecule type" value="Genomic_DNA"/>
</dbReference>
<keyword evidence="3" id="KW-1185">Reference proteome</keyword>
<name>A0A9N8VE66_9GLOM</name>
<dbReference type="InterPro" id="IPR036265">
    <property type="entry name" value="HIT-like_sf"/>
</dbReference>
<protein>
    <submittedName>
        <fullName evidence="2">807_t:CDS:1</fullName>
    </submittedName>
</protein>
<proteinExistence type="predicted"/>
<evidence type="ECO:0000313" key="2">
    <source>
        <dbReference type="EMBL" id="CAG8448146.1"/>
    </source>
</evidence>
<gene>
    <name evidence="2" type="ORF">RFULGI_LOCUS69</name>
</gene>